<dbReference type="OrthoDB" id="3263880at2759"/>
<dbReference type="PROSITE" id="PS50048">
    <property type="entry name" value="ZN2_CY6_FUNGAL_2"/>
    <property type="match status" value="1"/>
</dbReference>
<evidence type="ECO:0000313" key="8">
    <source>
        <dbReference type="Proteomes" id="UP000807469"/>
    </source>
</evidence>
<feature type="compositionally biased region" description="Low complexity" evidence="5">
    <location>
        <begin position="1"/>
        <end position="22"/>
    </location>
</feature>
<organism evidence="7 8">
    <name type="scientific">Pholiota conissans</name>
    <dbReference type="NCBI Taxonomy" id="109636"/>
    <lineage>
        <taxon>Eukaryota</taxon>
        <taxon>Fungi</taxon>
        <taxon>Dikarya</taxon>
        <taxon>Basidiomycota</taxon>
        <taxon>Agaricomycotina</taxon>
        <taxon>Agaricomycetes</taxon>
        <taxon>Agaricomycetidae</taxon>
        <taxon>Agaricales</taxon>
        <taxon>Agaricineae</taxon>
        <taxon>Strophariaceae</taxon>
        <taxon>Pholiota</taxon>
    </lineage>
</organism>
<dbReference type="PANTHER" id="PTHR46910:SF3">
    <property type="entry name" value="HALOTOLERANCE PROTEIN 9-RELATED"/>
    <property type="match status" value="1"/>
</dbReference>
<sequence>MSPRGSASSSSASQPPQSARASNTPYTRRAANQPKSSRQQFSACGACRMRRVRCDLKDLPIGFVGPPPACSNCRERGIKCVDEFADVKAVKLLRRGRRLQQVEAIYGKVADQDGSSTSSLPSKSTVTIPNLQPEFFNSPFWRWLSIQRPILDVHEFPARFANHCKGTSLLANEGGLIAMLLVAWAASFGLDERGLPEAENPSDAAHADQVEGATSLYYNHNSKYTPPGNRRRQWKSRCEEFVREVLELVDYYGVLRRPTLDGLRVLLLVLPLMEDSQDLERLAISDSALSQVQALCVMSSTNALSFEDAAIRARLFWYAYTQEGMTIGLRGGRFVLNGDDFDSFQRTLPPNAHFDIDRGGLSSPSPDPAPNMAPYHIPELGSFGGRDSSTHKTYMHLWHSSLAPLDLNKICRKIHNVLTGLKATRRAEDHGLIDAHGMREIWQDLDRAWQELENRKRAPMEPDNFLARLEFNQYISAWQIFIFECHNVIREALKHFITTPTAQAYAASPPRPSSHSSNSSPYLPPQHLHVNATRRCLTLLPLVIRILRVHMPREHVDVPGIFRWDTGMVRDGCFYAGYLAANMDGEYLDLPTDENNAEDAGAHLSVDEGVTICLTALATMRWGFSKTEEREDTIRMIWENRKLRRQGQAHHLPLYDADYHPSMPMADSQLPMSMASGQPHASLSVVNAENRPMLPPLNLFAAQRRVDSAPSTAASSEDRRWPEYTPPPTATSIATSTGTGLSGLSRRGSPVFANAPSFKQAGDDIFYHTVGDMDQFSYNVPQLSGPAVVREAPGMVGGVQSFGPRGSPMEPHTLATSAATNYMAAGTMFGPPSDIMTNADFHSCPQFGENCNGGYH</sequence>
<evidence type="ECO:0000256" key="3">
    <source>
        <dbReference type="ARBA" id="ARBA00023125"/>
    </source>
</evidence>
<reference evidence="7" key="1">
    <citation type="submission" date="2020-11" db="EMBL/GenBank/DDBJ databases">
        <authorList>
            <consortium name="DOE Joint Genome Institute"/>
            <person name="Ahrendt S."/>
            <person name="Riley R."/>
            <person name="Andreopoulos W."/>
            <person name="Labutti K."/>
            <person name="Pangilinan J."/>
            <person name="Ruiz-Duenas F.J."/>
            <person name="Barrasa J.M."/>
            <person name="Sanchez-Garcia M."/>
            <person name="Camarero S."/>
            <person name="Miyauchi S."/>
            <person name="Serrano A."/>
            <person name="Linde D."/>
            <person name="Babiker R."/>
            <person name="Drula E."/>
            <person name="Ayuso-Fernandez I."/>
            <person name="Pacheco R."/>
            <person name="Padilla G."/>
            <person name="Ferreira P."/>
            <person name="Barriuso J."/>
            <person name="Kellner H."/>
            <person name="Castanera R."/>
            <person name="Alfaro M."/>
            <person name="Ramirez L."/>
            <person name="Pisabarro A.G."/>
            <person name="Kuo A."/>
            <person name="Tritt A."/>
            <person name="Lipzen A."/>
            <person name="He G."/>
            <person name="Yan M."/>
            <person name="Ng V."/>
            <person name="Cullen D."/>
            <person name="Martin F."/>
            <person name="Rosso M.-N."/>
            <person name="Henrissat B."/>
            <person name="Hibbett D."/>
            <person name="Martinez A.T."/>
            <person name="Grigoriev I.V."/>
        </authorList>
    </citation>
    <scope>NUCLEOTIDE SEQUENCE</scope>
    <source>
        <strain evidence="7">CIRM-BRFM 674</strain>
    </source>
</reference>
<dbReference type="GO" id="GO:0003677">
    <property type="term" value="F:DNA binding"/>
    <property type="evidence" value="ECO:0007669"/>
    <property type="project" value="UniProtKB-KW"/>
</dbReference>
<evidence type="ECO:0000259" key="6">
    <source>
        <dbReference type="PROSITE" id="PS50048"/>
    </source>
</evidence>
<dbReference type="SMART" id="SM00066">
    <property type="entry name" value="GAL4"/>
    <property type="match status" value="1"/>
</dbReference>
<feature type="region of interest" description="Disordered" evidence="5">
    <location>
        <begin position="1"/>
        <end position="37"/>
    </location>
</feature>
<name>A0A9P5ZC83_9AGAR</name>
<dbReference type="Proteomes" id="UP000807469">
    <property type="component" value="Unassembled WGS sequence"/>
</dbReference>
<proteinExistence type="predicted"/>
<keyword evidence="4" id="KW-0539">Nucleus</keyword>
<keyword evidence="8" id="KW-1185">Reference proteome</keyword>
<dbReference type="SUPFAM" id="SSF57701">
    <property type="entry name" value="Zn2/Cys6 DNA-binding domain"/>
    <property type="match status" value="1"/>
</dbReference>
<accession>A0A9P5ZC83</accession>
<evidence type="ECO:0000256" key="1">
    <source>
        <dbReference type="ARBA" id="ARBA00004123"/>
    </source>
</evidence>
<dbReference type="Gene3D" id="4.10.240.10">
    <property type="entry name" value="Zn(2)-C6 fungal-type DNA-binding domain"/>
    <property type="match status" value="1"/>
</dbReference>
<dbReference type="Pfam" id="PF00172">
    <property type="entry name" value="Zn_clus"/>
    <property type="match status" value="1"/>
</dbReference>
<dbReference type="EMBL" id="MU155149">
    <property type="protein sequence ID" value="KAF9483839.1"/>
    <property type="molecule type" value="Genomic_DNA"/>
</dbReference>
<dbReference type="GO" id="GO:0000981">
    <property type="term" value="F:DNA-binding transcription factor activity, RNA polymerase II-specific"/>
    <property type="evidence" value="ECO:0007669"/>
    <property type="project" value="InterPro"/>
</dbReference>
<feature type="region of interest" description="Disordered" evidence="5">
    <location>
        <begin position="504"/>
        <end position="524"/>
    </location>
</feature>
<gene>
    <name evidence="7" type="ORF">BDN70DRAFT_798935</name>
</gene>
<comment type="subcellular location">
    <subcellularLocation>
        <location evidence="1">Nucleus</location>
    </subcellularLocation>
</comment>
<protein>
    <recommendedName>
        <fullName evidence="6">Zn(2)-C6 fungal-type domain-containing protein</fullName>
    </recommendedName>
</protein>
<evidence type="ECO:0000256" key="2">
    <source>
        <dbReference type="ARBA" id="ARBA00022723"/>
    </source>
</evidence>
<dbReference type="GO" id="GO:0008270">
    <property type="term" value="F:zinc ion binding"/>
    <property type="evidence" value="ECO:0007669"/>
    <property type="project" value="InterPro"/>
</dbReference>
<dbReference type="InterPro" id="IPR050987">
    <property type="entry name" value="AtrR-like"/>
</dbReference>
<comment type="caution">
    <text evidence="7">The sequence shown here is derived from an EMBL/GenBank/DDBJ whole genome shotgun (WGS) entry which is preliminary data.</text>
</comment>
<feature type="region of interest" description="Disordered" evidence="5">
    <location>
        <begin position="708"/>
        <end position="742"/>
    </location>
</feature>
<keyword evidence="3" id="KW-0238">DNA-binding</keyword>
<feature type="compositionally biased region" description="Low complexity" evidence="5">
    <location>
        <begin position="730"/>
        <end position="742"/>
    </location>
</feature>
<dbReference type="AlphaFoldDB" id="A0A9P5ZC83"/>
<evidence type="ECO:0000313" key="7">
    <source>
        <dbReference type="EMBL" id="KAF9483839.1"/>
    </source>
</evidence>
<feature type="domain" description="Zn(2)-C6 fungal-type" evidence="6">
    <location>
        <begin position="43"/>
        <end position="82"/>
    </location>
</feature>
<keyword evidence="2" id="KW-0479">Metal-binding</keyword>
<evidence type="ECO:0000256" key="5">
    <source>
        <dbReference type="SAM" id="MobiDB-lite"/>
    </source>
</evidence>
<dbReference type="GO" id="GO:0005634">
    <property type="term" value="C:nucleus"/>
    <property type="evidence" value="ECO:0007669"/>
    <property type="project" value="UniProtKB-SubCell"/>
</dbReference>
<dbReference type="PANTHER" id="PTHR46910">
    <property type="entry name" value="TRANSCRIPTION FACTOR PDR1"/>
    <property type="match status" value="1"/>
</dbReference>
<dbReference type="InterPro" id="IPR001138">
    <property type="entry name" value="Zn2Cys6_DnaBD"/>
</dbReference>
<dbReference type="InterPro" id="IPR036864">
    <property type="entry name" value="Zn2-C6_fun-type_DNA-bd_sf"/>
</dbReference>
<dbReference type="CDD" id="cd00067">
    <property type="entry name" value="GAL4"/>
    <property type="match status" value="1"/>
</dbReference>
<evidence type="ECO:0000256" key="4">
    <source>
        <dbReference type="ARBA" id="ARBA00023242"/>
    </source>
</evidence>